<feature type="signal peptide" evidence="5">
    <location>
        <begin position="1"/>
        <end position="20"/>
    </location>
</feature>
<proteinExistence type="inferred from homology"/>
<dbReference type="Gene3D" id="3.30.1120.10">
    <property type="match status" value="1"/>
</dbReference>
<reference evidence="8" key="1">
    <citation type="submission" date="2016-10" db="EMBL/GenBank/DDBJ databases">
        <authorList>
            <person name="Varghese N."/>
            <person name="Submissions S."/>
        </authorList>
    </citation>
    <scope>NUCLEOTIDE SEQUENCE [LARGE SCALE GENOMIC DNA]</scope>
    <source>
        <strain evidence="8">DSM 24740</strain>
    </source>
</reference>
<dbReference type="PROSITE" id="PS00523">
    <property type="entry name" value="SULFATASE_1"/>
    <property type="match status" value="1"/>
</dbReference>
<dbReference type="GO" id="GO:0046872">
    <property type="term" value="F:metal ion binding"/>
    <property type="evidence" value="ECO:0007669"/>
    <property type="project" value="UniProtKB-KW"/>
</dbReference>
<feature type="chain" id="PRO_5011663376" evidence="5">
    <location>
        <begin position="21"/>
        <end position="510"/>
    </location>
</feature>
<dbReference type="STRING" id="478744.SAMN05444359_10596"/>
<evidence type="ECO:0000256" key="5">
    <source>
        <dbReference type="SAM" id="SignalP"/>
    </source>
</evidence>
<evidence type="ECO:0000256" key="2">
    <source>
        <dbReference type="ARBA" id="ARBA00022723"/>
    </source>
</evidence>
<feature type="domain" description="Sulfatase N-terminal" evidence="6">
    <location>
        <begin position="27"/>
        <end position="395"/>
    </location>
</feature>
<dbReference type="AlphaFoldDB" id="A0A1H9D0L4"/>
<evidence type="ECO:0000313" key="8">
    <source>
        <dbReference type="Proteomes" id="UP000199021"/>
    </source>
</evidence>
<evidence type="ECO:0000313" key="7">
    <source>
        <dbReference type="EMBL" id="SEQ07010.1"/>
    </source>
</evidence>
<dbReference type="EMBL" id="FOFB01000005">
    <property type="protein sequence ID" value="SEQ07010.1"/>
    <property type="molecule type" value="Genomic_DNA"/>
</dbReference>
<dbReference type="RefSeq" id="WP_090166372.1">
    <property type="nucleotide sequence ID" value="NZ_FOFB01000005.1"/>
</dbReference>
<keyword evidence="5" id="KW-0732">Signal</keyword>
<dbReference type="Pfam" id="PF00884">
    <property type="entry name" value="Sulfatase"/>
    <property type="match status" value="1"/>
</dbReference>
<dbReference type="Proteomes" id="UP000199021">
    <property type="component" value="Unassembled WGS sequence"/>
</dbReference>
<keyword evidence="4" id="KW-0106">Calcium</keyword>
<keyword evidence="2" id="KW-0479">Metal-binding</keyword>
<gene>
    <name evidence="7" type="ORF">SAMN05444359_10596</name>
</gene>
<evidence type="ECO:0000259" key="6">
    <source>
        <dbReference type="Pfam" id="PF00884"/>
    </source>
</evidence>
<dbReference type="InterPro" id="IPR000917">
    <property type="entry name" value="Sulfatase_N"/>
</dbReference>
<dbReference type="InterPro" id="IPR050738">
    <property type="entry name" value="Sulfatase"/>
</dbReference>
<dbReference type="OrthoDB" id="9765065at2"/>
<dbReference type="FunCoup" id="A0A1H9D0L4">
    <property type="interactions" value="130"/>
</dbReference>
<name>A0A1H9D0L4_9BACT</name>
<keyword evidence="8" id="KW-1185">Reference proteome</keyword>
<dbReference type="InParanoid" id="A0A1H9D0L4"/>
<dbReference type="InterPro" id="IPR017850">
    <property type="entry name" value="Alkaline_phosphatase_core_sf"/>
</dbReference>
<organism evidence="7 8">
    <name type="scientific">Neolewinella agarilytica</name>
    <dbReference type="NCBI Taxonomy" id="478744"/>
    <lineage>
        <taxon>Bacteria</taxon>
        <taxon>Pseudomonadati</taxon>
        <taxon>Bacteroidota</taxon>
        <taxon>Saprospiria</taxon>
        <taxon>Saprospirales</taxon>
        <taxon>Lewinellaceae</taxon>
        <taxon>Neolewinella</taxon>
    </lineage>
</organism>
<protein>
    <submittedName>
        <fullName evidence="7">Arylsulfatase A</fullName>
    </submittedName>
</protein>
<accession>A0A1H9D0L4</accession>
<dbReference type="Gene3D" id="3.40.720.10">
    <property type="entry name" value="Alkaline Phosphatase, subunit A"/>
    <property type="match status" value="1"/>
</dbReference>
<evidence type="ECO:0000256" key="1">
    <source>
        <dbReference type="ARBA" id="ARBA00008779"/>
    </source>
</evidence>
<dbReference type="PANTHER" id="PTHR42693:SF53">
    <property type="entry name" value="ENDO-4-O-SULFATASE"/>
    <property type="match status" value="1"/>
</dbReference>
<dbReference type="PANTHER" id="PTHR42693">
    <property type="entry name" value="ARYLSULFATASE FAMILY MEMBER"/>
    <property type="match status" value="1"/>
</dbReference>
<comment type="similarity">
    <text evidence="1">Belongs to the sulfatase family.</text>
</comment>
<dbReference type="CDD" id="cd16143">
    <property type="entry name" value="ARS_like"/>
    <property type="match status" value="1"/>
</dbReference>
<sequence>MPLPKYLILLLFFAPCLLLAQEEDSLPNVVVILADDVGQGDVAAYRRAAGLEVIVETPNLDRLMAEGLHFTDGHSPTSLCAPSRYAVMTGNNPYHSYAPWGVWGAYQKSPLKPTDLTLGKLMQKAGYQTGFLGKWHMGGDFYFQGDSTRIYDGDRSRPQLNVDIRAYAGNGPQDHGFDYSLTFPAGIQNVPYAVYENGKWMPLSRKSRITEITQAKMTPQRVKLDKSEGLGDSHWTPYDMGPLLVLKGIDFIRNAPEDSPFFMYYCSQAVHLPHTPPFSLDGERIRNQTPSYHLDMVKELDVQVGMLVKALKEKGVYEKTFLIFTSDNGGLLRKESLSAGHNSAAPFRGGKNQIFEGGHRVPFMVVWPEKISAGTQSDALVSGTDIIGTLAELTGQQIPAGQANDAYGFLPLLLRENTANKRNYLLQQGGTTKEVIYREGDWKLIMQFDPKTSTVTPKSLFNLTTDPEEQPGSNQIDLPEQKERLTRMLAQYENIRFQKLPTGKQDSPGL</sequence>
<keyword evidence="3" id="KW-0378">Hydrolase</keyword>
<evidence type="ECO:0000256" key="3">
    <source>
        <dbReference type="ARBA" id="ARBA00022801"/>
    </source>
</evidence>
<dbReference type="InterPro" id="IPR024607">
    <property type="entry name" value="Sulfatase_CS"/>
</dbReference>
<dbReference type="GO" id="GO:0004065">
    <property type="term" value="F:arylsulfatase activity"/>
    <property type="evidence" value="ECO:0007669"/>
    <property type="project" value="TreeGrafter"/>
</dbReference>
<dbReference type="SUPFAM" id="SSF53649">
    <property type="entry name" value="Alkaline phosphatase-like"/>
    <property type="match status" value="1"/>
</dbReference>
<evidence type="ECO:0000256" key="4">
    <source>
        <dbReference type="ARBA" id="ARBA00022837"/>
    </source>
</evidence>